<accession>A0A6L5G9S3</accession>
<keyword evidence="3" id="KW-1185">Reference proteome</keyword>
<dbReference type="EMBL" id="WIAO01000013">
    <property type="protein sequence ID" value="MQM26384.1"/>
    <property type="molecule type" value="Genomic_DNA"/>
</dbReference>
<keyword evidence="1" id="KW-0812">Transmembrane</keyword>
<evidence type="ECO:0000256" key="1">
    <source>
        <dbReference type="SAM" id="Phobius"/>
    </source>
</evidence>
<evidence type="ECO:0000313" key="3">
    <source>
        <dbReference type="Proteomes" id="UP000477750"/>
    </source>
</evidence>
<dbReference type="RefSeq" id="WP_153025544.1">
    <property type="nucleotide sequence ID" value="NZ_WIAO01000013.1"/>
</dbReference>
<keyword evidence="1" id="KW-0472">Membrane</keyword>
<keyword evidence="1" id="KW-1133">Transmembrane helix</keyword>
<dbReference type="Pfam" id="PF14012">
    <property type="entry name" value="DUF4229"/>
    <property type="match status" value="1"/>
</dbReference>
<dbReference type="InterPro" id="IPR025323">
    <property type="entry name" value="DUF4229"/>
</dbReference>
<dbReference type="Proteomes" id="UP000477750">
    <property type="component" value="Unassembled WGS sequence"/>
</dbReference>
<protein>
    <submittedName>
        <fullName evidence="2">DUF4229 domain-containing protein</fullName>
    </submittedName>
</protein>
<proteinExistence type="predicted"/>
<evidence type="ECO:0000313" key="2">
    <source>
        <dbReference type="EMBL" id="MQM26384.1"/>
    </source>
</evidence>
<name>A0A6L5G9S3_9ACTN</name>
<organism evidence="2 3">
    <name type="scientific">Glycomyces albidus</name>
    <dbReference type="NCBI Taxonomy" id="2656774"/>
    <lineage>
        <taxon>Bacteria</taxon>
        <taxon>Bacillati</taxon>
        <taxon>Actinomycetota</taxon>
        <taxon>Actinomycetes</taxon>
        <taxon>Glycomycetales</taxon>
        <taxon>Glycomycetaceae</taxon>
        <taxon>Glycomyces</taxon>
    </lineage>
</organism>
<feature type="transmembrane region" description="Helical" evidence="1">
    <location>
        <begin position="12"/>
        <end position="45"/>
    </location>
</feature>
<gene>
    <name evidence="2" type="ORF">GFD30_12500</name>
</gene>
<reference evidence="2 3" key="1">
    <citation type="submission" date="2019-10" db="EMBL/GenBank/DDBJ databases">
        <title>Glycomyces albidus sp. nov., a novel actinomycete isolated from rhizosphere soil of wheat (Triticum aestivum L.).</title>
        <authorList>
            <person name="Qian L."/>
        </authorList>
    </citation>
    <scope>NUCLEOTIDE SEQUENCE [LARGE SCALE GENOMIC DNA]</scope>
    <source>
        <strain evidence="2 3">NEAU-7082</strain>
    </source>
</reference>
<comment type="caution">
    <text evidence="2">The sequence shown here is derived from an EMBL/GenBank/DDBJ whole genome shotgun (WGS) entry which is preliminary data.</text>
</comment>
<sequence length="79" mass="8776">MNPVAKYYLARVAIIAAVAVPLMFLINVLAALAAGLLVSFVLGFLLLRKQRDAMIAHIDDGVKRRREEKQRLRAELSGE</sequence>
<dbReference type="AlphaFoldDB" id="A0A6L5G9S3"/>